<comment type="caution">
    <text evidence="4">The sequence shown here is derived from an EMBL/GenBank/DDBJ whole genome shotgun (WGS) entry which is preliminary data.</text>
</comment>
<dbReference type="GO" id="GO:0005634">
    <property type="term" value="C:nucleus"/>
    <property type="evidence" value="ECO:0007669"/>
    <property type="project" value="TreeGrafter"/>
</dbReference>
<reference evidence="4 5" key="1">
    <citation type="submission" date="2018-04" db="EMBL/GenBank/DDBJ databases">
        <title>The genome of golden apple snail Pomacea canaliculata provides insight into stress tolerance and invasive adaptation.</title>
        <authorList>
            <person name="Liu C."/>
            <person name="Liu B."/>
            <person name="Ren Y."/>
            <person name="Zhang Y."/>
            <person name="Wang H."/>
            <person name="Li S."/>
            <person name="Jiang F."/>
            <person name="Yin L."/>
            <person name="Zhang G."/>
            <person name="Qian W."/>
            <person name="Fan W."/>
        </authorList>
    </citation>
    <scope>NUCLEOTIDE SEQUENCE [LARGE SCALE GENOMIC DNA]</scope>
    <source>
        <strain evidence="4">SZHN2017</strain>
        <tissue evidence="4">Muscle</tissue>
    </source>
</reference>
<dbReference type="PANTHER" id="PTHR12175:SF1">
    <property type="entry name" value="PITH DOMAIN-CONTAINING PROTEIN 1"/>
    <property type="match status" value="1"/>
</dbReference>
<sequence length="196" mass="22032">MSHGHCHSCGEGNHSHSHDDPELGVQYMLYQKIDLQRVQCYNEAVEGSGQTYVESDTDEELLFNIPFTGSVKLKGIIIIGGEDNSHPSKVRMFKNRPTMTFDDTALEAEQEFNLHPDPDGVLEYSVKVARFNNVNSLSLHFPANFGDDITKIYYIGLKGDFTQVNRQEVVICNYEAKPNPADHKSSSVDSVHHFIS</sequence>
<feature type="domain" description="PITH" evidence="3">
    <location>
        <begin position="18"/>
        <end position="177"/>
    </location>
</feature>
<evidence type="ECO:0000256" key="2">
    <source>
        <dbReference type="SAM" id="MobiDB-lite"/>
    </source>
</evidence>
<comment type="similarity">
    <text evidence="1">Belongs to the PITHD1 family.</text>
</comment>
<dbReference type="PROSITE" id="PS51532">
    <property type="entry name" value="PITH"/>
    <property type="match status" value="1"/>
</dbReference>
<name>A0A2T7NRU6_POMCA</name>
<dbReference type="InterPro" id="IPR008979">
    <property type="entry name" value="Galactose-bd-like_sf"/>
</dbReference>
<dbReference type="Gene3D" id="2.60.120.470">
    <property type="entry name" value="PITH domain"/>
    <property type="match status" value="1"/>
</dbReference>
<proteinExistence type="inferred from homology"/>
<accession>A0A2T7NRU6</accession>
<dbReference type="Proteomes" id="UP000245119">
    <property type="component" value="Linkage Group LG10"/>
</dbReference>
<dbReference type="EMBL" id="PZQS01000010">
    <property type="protein sequence ID" value="PVD23899.1"/>
    <property type="molecule type" value="Genomic_DNA"/>
</dbReference>
<dbReference type="InterPro" id="IPR045099">
    <property type="entry name" value="PITH1-like"/>
</dbReference>
<dbReference type="Pfam" id="PF06201">
    <property type="entry name" value="PITH"/>
    <property type="match status" value="1"/>
</dbReference>
<dbReference type="AlphaFoldDB" id="A0A2T7NRU6"/>
<dbReference type="STRING" id="400727.A0A2T7NRU6"/>
<dbReference type="PANTHER" id="PTHR12175">
    <property type="entry name" value="AD039 HT014 THIOREDOXIN FAMILY TRP26"/>
    <property type="match status" value="1"/>
</dbReference>
<evidence type="ECO:0000259" key="3">
    <source>
        <dbReference type="PROSITE" id="PS51532"/>
    </source>
</evidence>
<dbReference type="OrthoDB" id="2635at2759"/>
<evidence type="ECO:0000256" key="1">
    <source>
        <dbReference type="ARBA" id="ARBA00025788"/>
    </source>
</evidence>
<dbReference type="InterPro" id="IPR037047">
    <property type="entry name" value="PITH_dom_sf"/>
</dbReference>
<gene>
    <name evidence="4" type="ORF">C0Q70_17174</name>
</gene>
<evidence type="ECO:0000313" key="5">
    <source>
        <dbReference type="Proteomes" id="UP000245119"/>
    </source>
</evidence>
<feature type="region of interest" description="Disordered" evidence="2">
    <location>
        <begin position="1"/>
        <end position="20"/>
    </location>
</feature>
<dbReference type="SUPFAM" id="SSF49785">
    <property type="entry name" value="Galactose-binding domain-like"/>
    <property type="match status" value="1"/>
</dbReference>
<evidence type="ECO:0000313" key="4">
    <source>
        <dbReference type="EMBL" id="PVD23899.1"/>
    </source>
</evidence>
<keyword evidence="5" id="KW-1185">Reference proteome</keyword>
<dbReference type="InterPro" id="IPR010400">
    <property type="entry name" value="PITH_dom"/>
</dbReference>
<dbReference type="GO" id="GO:0005737">
    <property type="term" value="C:cytoplasm"/>
    <property type="evidence" value="ECO:0007669"/>
    <property type="project" value="UniProtKB-ARBA"/>
</dbReference>
<organism evidence="4 5">
    <name type="scientific">Pomacea canaliculata</name>
    <name type="common">Golden apple snail</name>
    <dbReference type="NCBI Taxonomy" id="400727"/>
    <lineage>
        <taxon>Eukaryota</taxon>
        <taxon>Metazoa</taxon>
        <taxon>Spiralia</taxon>
        <taxon>Lophotrochozoa</taxon>
        <taxon>Mollusca</taxon>
        <taxon>Gastropoda</taxon>
        <taxon>Caenogastropoda</taxon>
        <taxon>Architaenioglossa</taxon>
        <taxon>Ampullarioidea</taxon>
        <taxon>Ampullariidae</taxon>
        <taxon>Pomacea</taxon>
    </lineage>
</organism>
<protein>
    <recommendedName>
        <fullName evidence="3">PITH domain-containing protein</fullName>
    </recommendedName>
</protein>